<keyword evidence="3" id="KW-1185">Reference proteome</keyword>
<dbReference type="OrthoDB" id="9880485at2"/>
<feature type="compositionally biased region" description="Basic and acidic residues" evidence="1">
    <location>
        <begin position="49"/>
        <end position="60"/>
    </location>
</feature>
<accession>A0A1T5L1A7</accession>
<evidence type="ECO:0000313" key="2">
    <source>
        <dbReference type="EMBL" id="SKC69495.1"/>
    </source>
</evidence>
<dbReference type="RefSeq" id="WP_143785509.1">
    <property type="nucleotide sequence ID" value="NZ_FUZP01000003.1"/>
</dbReference>
<sequence>MSKDTEVALQHARSIQAKVLRSLGGSTNTRSGRFLNAPGEPRHARSARMHSERYELASAR</sequence>
<reference evidence="2 3" key="1">
    <citation type="submission" date="2017-02" db="EMBL/GenBank/DDBJ databases">
        <authorList>
            <person name="Peterson S.W."/>
        </authorList>
    </citation>
    <scope>NUCLEOTIDE SEQUENCE [LARGE SCALE GENOMIC DNA]</scope>
    <source>
        <strain evidence="2 3">VKM Ac-2059</strain>
    </source>
</reference>
<evidence type="ECO:0000256" key="1">
    <source>
        <dbReference type="SAM" id="MobiDB-lite"/>
    </source>
</evidence>
<organism evidence="2 3">
    <name type="scientific">Okibacterium fritillariae</name>
    <dbReference type="NCBI Taxonomy" id="123320"/>
    <lineage>
        <taxon>Bacteria</taxon>
        <taxon>Bacillati</taxon>
        <taxon>Actinomycetota</taxon>
        <taxon>Actinomycetes</taxon>
        <taxon>Micrococcales</taxon>
        <taxon>Microbacteriaceae</taxon>
        <taxon>Okibacterium</taxon>
    </lineage>
</organism>
<dbReference type="AlphaFoldDB" id="A0A1T5L1A7"/>
<protein>
    <submittedName>
        <fullName evidence="2">Uncharacterized protein</fullName>
    </submittedName>
</protein>
<feature type="region of interest" description="Disordered" evidence="1">
    <location>
        <begin position="21"/>
        <end position="60"/>
    </location>
</feature>
<dbReference type="EMBL" id="FUZP01000003">
    <property type="protein sequence ID" value="SKC69495.1"/>
    <property type="molecule type" value="Genomic_DNA"/>
</dbReference>
<dbReference type="Proteomes" id="UP000190857">
    <property type="component" value="Unassembled WGS sequence"/>
</dbReference>
<evidence type="ECO:0000313" key="3">
    <source>
        <dbReference type="Proteomes" id="UP000190857"/>
    </source>
</evidence>
<gene>
    <name evidence="2" type="ORF">SAMN06309945_2820</name>
</gene>
<proteinExistence type="predicted"/>
<name>A0A1T5L1A7_9MICO</name>